<sequence length="349" mass="40834">MNQIYRPFKKAKTSSESNDHETKRGMTTTTSSLQSKTLLTPPFEYLDPLPEDNTRIIFDFINERDAVLPTAIQSTILSFLDVPDLHEMMLTCRFYHQVCSSDAIWNNFTRGLLVTFFDNVFVDVDRPNAPVPISQRPLNSTNMTTWLKEWHVLFRGEPRTVETVDWVQEIRNLDEGGYFEEDEERVLSQEEKEDIVEDLNSDDFYFYTMDGPEIEWVSIFRNGMDCPILHSYCFEAVMGDRDSRMNKLPKFLFEDEPCAKNYYQALGKIITYGRSEVYDRFHELGLNVYNNDQLCQACGYDKMKNKECLCEFSTPPEHVESMPRIPLFKFRRAFNVMGMFNDIGCLCCM</sequence>
<comment type="caution">
    <text evidence="3">The sequence shown here is derived from an EMBL/GenBank/DDBJ whole genome shotgun (WGS) entry which is preliminary data.</text>
</comment>
<evidence type="ECO:0000259" key="2">
    <source>
        <dbReference type="PROSITE" id="PS50181"/>
    </source>
</evidence>
<accession>A0AAD3H693</accession>
<reference evidence="3 4" key="1">
    <citation type="journal article" date="2021" name="Sci. Rep.">
        <title>The genome of the diatom Chaetoceros tenuissimus carries an ancient integrated fragment of an extant virus.</title>
        <authorList>
            <person name="Hongo Y."/>
            <person name="Kimura K."/>
            <person name="Takaki Y."/>
            <person name="Yoshida Y."/>
            <person name="Baba S."/>
            <person name="Kobayashi G."/>
            <person name="Nagasaki K."/>
            <person name="Hano T."/>
            <person name="Tomaru Y."/>
        </authorList>
    </citation>
    <scope>NUCLEOTIDE SEQUENCE [LARGE SCALE GENOMIC DNA]</scope>
    <source>
        <strain evidence="3 4">NIES-3715</strain>
    </source>
</reference>
<dbReference type="InterPro" id="IPR036047">
    <property type="entry name" value="F-box-like_dom_sf"/>
</dbReference>
<dbReference type="PROSITE" id="PS50181">
    <property type="entry name" value="FBOX"/>
    <property type="match status" value="1"/>
</dbReference>
<proteinExistence type="predicted"/>
<dbReference type="SUPFAM" id="SSF81383">
    <property type="entry name" value="F-box domain"/>
    <property type="match status" value="1"/>
</dbReference>
<dbReference type="AlphaFoldDB" id="A0AAD3H693"/>
<protein>
    <recommendedName>
        <fullName evidence="2">F-box domain-containing protein</fullName>
    </recommendedName>
</protein>
<evidence type="ECO:0000313" key="4">
    <source>
        <dbReference type="Proteomes" id="UP001054902"/>
    </source>
</evidence>
<evidence type="ECO:0000313" key="3">
    <source>
        <dbReference type="EMBL" id="GFH51796.1"/>
    </source>
</evidence>
<evidence type="ECO:0000256" key="1">
    <source>
        <dbReference type="SAM" id="MobiDB-lite"/>
    </source>
</evidence>
<organism evidence="3 4">
    <name type="scientific">Chaetoceros tenuissimus</name>
    <dbReference type="NCBI Taxonomy" id="426638"/>
    <lineage>
        <taxon>Eukaryota</taxon>
        <taxon>Sar</taxon>
        <taxon>Stramenopiles</taxon>
        <taxon>Ochrophyta</taxon>
        <taxon>Bacillariophyta</taxon>
        <taxon>Coscinodiscophyceae</taxon>
        <taxon>Chaetocerotophycidae</taxon>
        <taxon>Chaetocerotales</taxon>
        <taxon>Chaetocerotaceae</taxon>
        <taxon>Chaetoceros</taxon>
    </lineage>
</organism>
<feature type="region of interest" description="Disordered" evidence="1">
    <location>
        <begin position="1"/>
        <end position="32"/>
    </location>
</feature>
<name>A0AAD3H693_9STRA</name>
<dbReference type="InterPro" id="IPR001810">
    <property type="entry name" value="F-box_dom"/>
</dbReference>
<feature type="domain" description="F-box" evidence="2">
    <location>
        <begin position="62"/>
        <end position="108"/>
    </location>
</feature>
<dbReference type="Pfam" id="PF12937">
    <property type="entry name" value="F-box-like"/>
    <property type="match status" value="1"/>
</dbReference>
<gene>
    <name evidence="3" type="ORF">CTEN210_08272</name>
</gene>
<dbReference type="Proteomes" id="UP001054902">
    <property type="component" value="Unassembled WGS sequence"/>
</dbReference>
<keyword evidence="4" id="KW-1185">Reference proteome</keyword>
<dbReference type="Gene3D" id="1.20.1280.50">
    <property type="match status" value="1"/>
</dbReference>
<dbReference type="EMBL" id="BLLK01000045">
    <property type="protein sequence ID" value="GFH51796.1"/>
    <property type="molecule type" value="Genomic_DNA"/>
</dbReference>
<dbReference type="SMART" id="SM00256">
    <property type="entry name" value="FBOX"/>
    <property type="match status" value="1"/>
</dbReference>